<dbReference type="AlphaFoldDB" id="A0A0E0NA09"/>
<protein>
    <submittedName>
        <fullName evidence="1">Uncharacterized protein</fullName>
    </submittedName>
</protein>
<reference evidence="1" key="2">
    <citation type="submission" date="2015-06" db="UniProtKB">
        <authorList>
            <consortium name="EnsemblPlants"/>
        </authorList>
    </citation>
    <scope>IDENTIFICATION</scope>
</reference>
<accession>A0A0E0NA09</accession>
<reference evidence="2" key="1">
    <citation type="submission" date="2013-06" db="EMBL/GenBank/DDBJ databases">
        <authorList>
            <person name="Zhao Q."/>
        </authorList>
    </citation>
    <scope>NUCLEOTIDE SEQUENCE</scope>
    <source>
        <strain evidence="2">cv. W1943</strain>
    </source>
</reference>
<organism evidence="1 2">
    <name type="scientific">Oryza rufipogon</name>
    <name type="common">Brownbeard rice</name>
    <name type="synonym">Asian wild rice</name>
    <dbReference type="NCBI Taxonomy" id="4529"/>
    <lineage>
        <taxon>Eukaryota</taxon>
        <taxon>Viridiplantae</taxon>
        <taxon>Streptophyta</taxon>
        <taxon>Embryophyta</taxon>
        <taxon>Tracheophyta</taxon>
        <taxon>Spermatophyta</taxon>
        <taxon>Magnoliopsida</taxon>
        <taxon>Liliopsida</taxon>
        <taxon>Poales</taxon>
        <taxon>Poaceae</taxon>
        <taxon>BOP clade</taxon>
        <taxon>Oryzoideae</taxon>
        <taxon>Oryzeae</taxon>
        <taxon>Oryzinae</taxon>
        <taxon>Oryza</taxon>
    </lineage>
</organism>
<dbReference type="Gramene" id="ORUFI02G04300.3">
    <property type="protein sequence ID" value="ORUFI02G04300.3"/>
    <property type="gene ID" value="ORUFI02G04300"/>
</dbReference>
<dbReference type="Proteomes" id="UP000008022">
    <property type="component" value="Unassembled WGS sequence"/>
</dbReference>
<proteinExistence type="predicted"/>
<evidence type="ECO:0000313" key="1">
    <source>
        <dbReference type="EnsemblPlants" id="ORUFI02G04300.3"/>
    </source>
</evidence>
<dbReference type="HOGENOM" id="CLU_1889168_0_0_1"/>
<dbReference type="EnsemblPlants" id="ORUFI02G04300.3">
    <property type="protein sequence ID" value="ORUFI02G04300.3"/>
    <property type="gene ID" value="ORUFI02G04300"/>
</dbReference>
<evidence type="ECO:0000313" key="2">
    <source>
        <dbReference type="Proteomes" id="UP000008022"/>
    </source>
</evidence>
<sequence>MEFLQSVELTDRLWNVTTEVVLSKVKGSQLTEFDNICPFNTAKDGELVQKLVGIFPVKLLLLTLSAARFVITTHVEDGNCPANKLLEMLSTCSGLAGVEDGNLSRPPFRRLKLMSMTMSLLEDSNSCGRTLDSRL</sequence>
<keyword evidence="2" id="KW-1185">Reference proteome</keyword>
<name>A0A0E0NA09_ORYRU</name>